<evidence type="ECO:0000256" key="2">
    <source>
        <dbReference type="ARBA" id="ARBA00022490"/>
    </source>
</evidence>
<evidence type="ECO:0000256" key="3">
    <source>
        <dbReference type="ARBA" id="ARBA00022598"/>
    </source>
</evidence>
<dbReference type="InterPro" id="IPR007569">
    <property type="entry name" value="DUF559"/>
</dbReference>
<keyword evidence="17" id="KW-1185">Reference proteome</keyword>
<evidence type="ECO:0000259" key="15">
    <source>
        <dbReference type="Pfam" id="PF13603"/>
    </source>
</evidence>
<evidence type="ECO:0000259" key="14">
    <source>
        <dbReference type="Pfam" id="PF09334"/>
    </source>
</evidence>
<reference evidence="16 17" key="1">
    <citation type="submission" date="2020-12" db="EMBL/GenBank/DDBJ databases">
        <title>Aureibaculum luteum sp. nov. and Aureibaculum flavum sp. nov., novel members of the family Flavobacteriaceae isolated from Antarctic intertidal sediments.</title>
        <authorList>
            <person name="He X."/>
            <person name="Zhang X."/>
        </authorList>
    </citation>
    <scope>NUCLEOTIDE SEQUENCE [LARGE SCALE GENOMIC DNA]</scope>
    <source>
        <strain evidence="16 17">A20</strain>
    </source>
</reference>
<dbReference type="InterPro" id="IPR009008">
    <property type="entry name" value="Val/Leu/Ile-tRNA-synth_edit"/>
</dbReference>
<evidence type="ECO:0000256" key="5">
    <source>
        <dbReference type="ARBA" id="ARBA00022840"/>
    </source>
</evidence>
<dbReference type="SUPFAM" id="SSF47323">
    <property type="entry name" value="Anticodon-binding domain of a subclass of class I aminoacyl-tRNA synthetases"/>
    <property type="match status" value="1"/>
</dbReference>
<dbReference type="PANTHER" id="PTHR43740">
    <property type="entry name" value="LEUCYL-TRNA SYNTHETASE"/>
    <property type="match status" value="1"/>
</dbReference>
<dbReference type="InterPro" id="IPR011335">
    <property type="entry name" value="Restrct_endonuc-II-like"/>
</dbReference>
<dbReference type="EMBL" id="JAEHFJ010000003">
    <property type="protein sequence ID" value="MBJ2173821.1"/>
    <property type="molecule type" value="Genomic_DNA"/>
</dbReference>
<feature type="short sequence motif" description="'KMSKS' region" evidence="9">
    <location>
        <begin position="923"/>
        <end position="927"/>
    </location>
</feature>
<dbReference type="InterPro" id="IPR015413">
    <property type="entry name" value="Methionyl/Leucyl_tRNA_Synth"/>
</dbReference>
<keyword evidence="7 9" id="KW-0030">Aminoacyl-tRNA synthetase</keyword>
<dbReference type="GO" id="GO:0004823">
    <property type="term" value="F:leucine-tRNA ligase activity"/>
    <property type="evidence" value="ECO:0007669"/>
    <property type="project" value="UniProtKB-EC"/>
</dbReference>
<evidence type="ECO:0000313" key="17">
    <source>
        <dbReference type="Proteomes" id="UP000623301"/>
    </source>
</evidence>
<evidence type="ECO:0000259" key="12">
    <source>
        <dbReference type="Pfam" id="PF04480"/>
    </source>
</evidence>
<dbReference type="InterPro" id="IPR025709">
    <property type="entry name" value="Leu_tRNA-synth_edit"/>
</dbReference>
<feature type="binding site" evidence="9">
    <location>
        <position position="926"/>
    </location>
    <ligand>
        <name>ATP</name>
        <dbReference type="ChEBI" id="CHEBI:30616"/>
    </ligand>
</feature>
<sequence length="1159" mass="131499">MSYHFNEIEAKWQKYWAEKQTFKAANPGEEGSEKPKFYVLDMFPYPSGAGLHVGHPLGYIASDIYARYKRHKGFNVMHPQGYDSFGLPAEQYAIQTGQHPAVTTAENIKTYRRQLDEIGFSFDWSREVRTSDPNYYKWTQWIFIQLFNSWYNKDSDKAEDISSLISVFEKEGNAGVNAASDDGIEPFTAEQWNAFSSEAQQKILLQYRLTFLSETEVNWCPALGTVLANDEIVNGVSERGGHPVERKKMKQWSMRISAYAQRLLDGLNKIDWPQPLKDSQTNWIGRSEGAMVSFKVLSTGDLPLAPSEGGGTEPRYRTSDSDIYGILLDRAKEMRKNPTLAEAKLWEILKKKGLKVKFRRQHPIFNYIVDFVCIEKKLIIEVDGGIHKYQLNADAERQLLLEQKKGFKVLRFTNEEVLNDIDNVLLKINQELNSPPSEGLGEVPTKGWDIPVFTTRPDTIFGVSFMTLAPEHELVTKITTDAQKAEVEAYVKATAKRSELDRMADVKTISGAFTGAYAEHPFTKEPIPIWIGDYVLAGYGTGAVMSVPCGDQRDYDFAKHFNIAIPNIFEGVDISEEAYADKDKTVIANSDFLNGLPYKKAMKTIIYEIEKRGFGYKKINYRMRDAVFSRQRYWGEPFPVYYVNGLPQMIDPKYLPIVLPEVEKYLPTEDGKPPLGNAEVWAWCTETNQVVDNSKIDNKTVHPLELNTMPGWAGSSQYFNRYMDPHNEGEIFSQDAVNYWQDVDLYIGGSEHATGHLLYSRFWQKFMFDKGLVPKDEFAKKLINQGMILGTSAFVYVLLLKVKTNLNNSFLLEGKTSFKDNDKLTKAIKAPKSLIVSEDVFNDVKEYGKNDLVDEWVEQFENQNEGMKISYSSDRLIRPNLDISLLKGLTDEINKEALLNTLQYSDSVFLEETPYFSQREVEKMSKSKYNVVNPDAICQQYGADSLRLYEMFLGPLEQAKPWNTAGITGVHSFLKKLWKLYHTGENGSFYVTNSPLEGGVGGVEPSSESFKTLHKTIKKVEEDIENFSFNTSVSTFMIAVNELTAEKCNSRAILEPLIILISPYAPHIAEELWSKLGHNTSISTAPFPEFDGSYLVESSKTYPISFNGKMRFTMDLSLDLTKDEIEAAVMAHEKTIAQLAGRTPKKVIIVPGKIVNIVG</sequence>
<evidence type="ECO:0000259" key="13">
    <source>
        <dbReference type="Pfam" id="PF08264"/>
    </source>
</evidence>
<dbReference type="RefSeq" id="WP_198840602.1">
    <property type="nucleotide sequence ID" value="NZ_JAEHFJ010000003.1"/>
</dbReference>
<keyword evidence="6 9" id="KW-0648">Protein biosynthesis</keyword>
<dbReference type="EC" id="6.1.1.4" evidence="9"/>
<dbReference type="PRINTS" id="PR00985">
    <property type="entry name" value="TRNASYNTHLEU"/>
</dbReference>
<feature type="domain" description="DUF559" evidence="12">
    <location>
        <begin position="329"/>
        <end position="432"/>
    </location>
</feature>
<name>A0ABS0WPA3_9FLAO</name>
<dbReference type="Pfam" id="PF09334">
    <property type="entry name" value="tRNA-synt_1g"/>
    <property type="match status" value="1"/>
</dbReference>
<dbReference type="Gene3D" id="3.40.50.620">
    <property type="entry name" value="HUPs"/>
    <property type="match status" value="3"/>
</dbReference>
<dbReference type="PROSITE" id="PS00178">
    <property type="entry name" value="AA_TRNA_LIGASE_I"/>
    <property type="match status" value="1"/>
</dbReference>
<dbReference type="InterPro" id="IPR013155">
    <property type="entry name" value="M/V/L/I-tRNA-synth_anticd-bd"/>
</dbReference>
<feature type="domain" description="Methionyl/Valyl/Leucyl/Isoleucyl-tRNA synthetase anticodon-binding" evidence="13">
    <location>
        <begin position="1012"/>
        <end position="1123"/>
    </location>
</feature>
<dbReference type="Gene3D" id="3.90.740.10">
    <property type="entry name" value="Valyl/Leucyl/Isoleucyl-tRNA synthetase, editing domain"/>
    <property type="match status" value="1"/>
</dbReference>
<dbReference type="InterPro" id="IPR002302">
    <property type="entry name" value="Leu-tRNA-ligase"/>
</dbReference>
<evidence type="ECO:0000256" key="6">
    <source>
        <dbReference type="ARBA" id="ARBA00022917"/>
    </source>
</evidence>
<dbReference type="InterPro" id="IPR009080">
    <property type="entry name" value="tRNAsynth_Ia_anticodon-bd"/>
</dbReference>
<feature type="domain" description="Leucyl-tRNA synthetase editing" evidence="15">
    <location>
        <begin position="447"/>
        <end position="608"/>
    </location>
</feature>
<comment type="subcellular location">
    <subcellularLocation>
        <location evidence="9">Cytoplasm</location>
    </subcellularLocation>
</comment>
<organism evidence="16 17">
    <name type="scientific">Aureibaculum flavum</name>
    <dbReference type="NCBI Taxonomy" id="2795986"/>
    <lineage>
        <taxon>Bacteria</taxon>
        <taxon>Pseudomonadati</taxon>
        <taxon>Bacteroidota</taxon>
        <taxon>Flavobacteriia</taxon>
        <taxon>Flavobacteriales</taxon>
        <taxon>Flavobacteriaceae</taxon>
        <taxon>Aureibaculum</taxon>
    </lineage>
</organism>
<comment type="caution">
    <text evidence="16">The sequence shown here is derived from an EMBL/GenBank/DDBJ whole genome shotgun (WGS) entry which is preliminary data.</text>
</comment>
<evidence type="ECO:0000313" key="16">
    <source>
        <dbReference type="EMBL" id="MBJ2173821.1"/>
    </source>
</evidence>
<evidence type="ECO:0000256" key="7">
    <source>
        <dbReference type="ARBA" id="ARBA00023146"/>
    </source>
</evidence>
<evidence type="ECO:0000256" key="10">
    <source>
        <dbReference type="RuleBase" id="RU363035"/>
    </source>
</evidence>
<dbReference type="InterPro" id="IPR001412">
    <property type="entry name" value="aa-tRNA-synth_I_CS"/>
</dbReference>
<dbReference type="Pfam" id="PF04480">
    <property type="entry name" value="DUF559"/>
    <property type="match status" value="1"/>
</dbReference>
<dbReference type="Pfam" id="PF08264">
    <property type="entry name" value="Anticodon_1"/>
    <property type="match status" value="1"/>
</dbReference>
<evidence type="ECO:0000256" key="1">
    <source>
        <dbReference type="ARBA" id="ARBA00005594"/>
    </source>
</evidence>
<dbReference type="InterPro" id="IPR014729">
    <property type="entry name" value="Rossmann-like_a/b/a_fold"/>
</dbReference>
<dbReference type="Gene3D" id="1.10.730.10">
    <property type="entry name" value="Isoleucyl-tRNA Synthetase, Domain 1"/>
    <property type="match status" value="1"/>
</dbReference>
<dbReference type="Pfam" id="PF13603">
    <property type="entry name" value="tRNA-synt_1_2"/>
    <property type="match status" value="1"/>
</dbReference>
<comment type="similarity">
    <text evidence="1 9 10">Belongs to the class-I aminoacyl-tRNA synthetase family.</text>
</comment>
<dbReference type="SUPFAM" id="SSF50677">
    <property type="entry name" value="ValRS/IleRS/LeuRS editing domain"/>
    <property type="match status" value="1"/>
</dbReference>
<dbReference type="InterPro" id="IPR002300">
    <property type="entry name" value="aa-tRNA-synth_Ia"/>
</dbReference>
<evidence type="ECO:0000259" key="11">
    <source>
        <dbReference type="Pfam" id="PF00133"/>
    </source>
</evidence>
<protein>
    <recommendedName>
        <fullName evidence="9">Leucine--tRNA ligase</fullName>
        <ecNumber evidence="9">6.1.1.4</ecNumber>
    </recommendedName>
    <alternativeName>
        <fullName evidence="9">Leucyl-tRNA synthetase</fullName>
        <shortName evidence="9">LeuRS</shortName>
    </alternativeName>
</protein>
<feature type="domain" description="Aminoacyl-tRNA synthetase class Ia" evidence="11">
    <location>
        <begin position="921"/>
        <end position="949"/>
    </location>
</feature>
<proteinExistence type="inferred from homology"/>
<dbReference type="SUPFAM" id="SSF52980">
    <property type="entry name" value="Restriction endonuclease-like"/>
    <property type="match status" value="1"/>
</dbReference>
<keyword evidence="3 9" id="KW-0436">Ligase</keyword>
<dbReference type="Proteomes" id="UP000623301">
    <property type="component" value="Unassembled WGS sequence"/>
</dbReference>
<gene>
    <name evidence="9" type="primary">leuS</name>
    <name evidence="16" type="ORF">JBL43_06195</name>
</gene>
<keyword evidence="2 9" id="KW-0963">Cytoplasm</keyword>
<dbReference type="SUPFAM" id="SSF52374">
    <property type="entry name" value="Nucleotidylyl transferase"/>
    <property type="match status" value="1"/>
</dbReference>
<dbReference type="CDD" id="cd07958">
    <property type="entry name" value="Anticodon_Ia_Leu_BEm"/>
    <property type="match status" value="1"/>
</dbReference>
<accession>A0ABS0WPA3</accession>
<keyword evidence="5 9" id="KW-0067">ATP-binding</keyword>
<dbReference type="Gene3D" id="3.40.960.10">
    <property type="entry name" value="VSR Endonuclease"/>
    <property type="match status" value="1"/>
</dbReference>
<feature type="domain" description="Methionyl/Leucyl tRNA synthetase" evidence="14">
    <location>
        <begin position="42"/>
        <end position="148"/>
    </location>
</feature>
<dbReference type="InterPro" id="IPR047216">
    <property type="entry name" value="Endonuclease_DUF559_bact"/>
</dbReference>
<dbReference type="CDD" id="cd01038">
    <property type="entry name" value="Endonuclease_DUF559"/>
    <property type="match status" value="1"/>
</dbReference>
<keyword evidence="4 9" id="KW-0547">Nucleotide-binding</keyword>
<dbReference type="PANTHER" id="PTHR43740:SF2">
    <property type="entry name" value="LEUCINE--TRNA LIGASE, MITOCHONDRIAL"/>
    <property type="match status" value="1"/>
</dbReference>
<evidence type="ECO:0000256" key="9">
    <source>
        <dbReference type="HAMAP-Rule" id="MF_00049"/>
    </source>
</evidence>
<evidence type="ECO:0000256" key="8">
    <source>
        <dbReference type="ARBA" id="ARBA00047469"/>
    </source>
</evidence>
<comment type="catalytic activity">
    <reaction evidence="8 9">
        <text>tRNA(Leu) + L-leucine + ATP = L-leucyl-tRNA(Leu) + AMP + diphosphate</text>
        <dbReference type="Rhea" id="RHEA:11688"/>
        <dbReference type="Rhea" id="RHEA-COMP:9613"/>
        <dbReference type="Rhea" id="RHEA-COMP:9622"/>
        <dbReference type="ChEBI" id="CHEBI:30616"/>
        <dbReference type="ChEBI" id="CHEBI:33019"/>
        <dbReference type="ChEBI" id="CHEBI:57427"/>
        <dbReference type="ChEBI" id="CHEBI:78442"/>
        <dbReference type="ChEBI" id="CHEBI:78494"/>
        <dbReference type="ChEBI" id="CHEBI:456215"/>
        <dbReference type="EC" id="6.1.1.4"/>
    </reaction>
</comment>
<evidence type="ECO:0000256" key="4">
    <source>
        <dbReference type="ARBA" id="ARBA00022741"/>
    </source>
</evidence>
<comment type="caution">
    <text evidence="9">Lacks conserved residue(s) required for the propagation of feature annotation.</text>
</comment>
<dbReference type="HAMAP" id="MF_00049_B">
    <property type="entry name" value="Leu_tRNA_synth_B"/>
    <property type="match status" value="1"/>
</dbReference>
<dbReference type="Pfam" id="PF00133">
    <property type="entry name" value="tRNA-synt_1"/>
    <property type="match status" value="1"/>
</dbReference>